<feature type="coiled-coil region" evidence="1">
    <location>
        <begin position="280"/>
        <end position="307"/>
    </location>
</feature>
<feature type="coiled-coil region" evidence="1">
    <location>
        <begin position="50"/>
        <end position="84"/>
    </location>
</feature>
<evidence type="ECO:0000256" key="2">
    <source>
        <dbReference type="SAM" id="MobiDB-lite"/>
    </source>
</evidence>
<dbReference type="Proteomes" id="UP001244341">
    <property type="component" value="Chromosome 4b"/>
</dbReference>
<dbReference type="InterPro" id="IPR052993">
    <property type="entry name" value="CFA-57"/>
</dbReference>
<proteinExistence type="predicted"/>
<dbReference type="PANTHER" id="PTHR32215">
    <property type="entry name" value="CILIA- AND FLAGELLA-ASSOCIATED PROTEIN 57"/>
    <property type="match status" value="1"/>
</dbReference>
<dbReference type="EMBL" id="CP126211">
    <property type="protein sequence ID" value="WIA13016.1"/>
    <property type="molecule type" value="Genomic_DNA"/>
</dbReference>
<feature type="region of interest" description="Disordered" evidence="2">
    <location>
        <begin position="494"/>
        <end position="571"/>
    </location>
</feature>
<sequence>MQTEEDLELQAERDGDRLAAARHEAGEVEMKLKAEINILLRSNGRLKADKAADAAQIDALASQLAKLKQQLAEAAAVADKLRGELAERDGVIGDNYASLQGLRRRVQELETHKFVLGYKAEAAASELQPKEEQLAEMHQTLDAQGRELLAGRSALLAAQRVLGEKSAAVAAAKQELWEAKQTMTRQAGLLEAVAHDIFQVLQQPDERIPGGKTARQQALEQLAVKYCTNRGGGARSSVQVEAEMLAHIAAAEKKSRLLEEQLKHALAGKSCTGRRLMADNAALMKDLAELQHSNRDLARQLAAATDQLAHLTGVHRPASPGRRQGATAAGRLLPPSTGRPQLHGIASSTTAGIPERVRVNKAFPSLVCVLAMSSRAKRAKRAVNAAPNTAATASSIQPLYAIRCSRKSEVLEYDDESFTDCWGQEVDDYQADIDDSAACGDGDWLFDAGSHLQHRTDHSTAGLHRTAGTLRVFKSLEEANKQAALVWVSLQANHPFPEAPPEGKGSPGKEKEEEEEEEEEDNKPQKGKRKSSSSSRGAAASSRKGSKSKSKSSSAKRKQAAAVDPDNFKSMTADGRACWKREQRFYVDPWLDDELKNLSSSVLTVEVVEAQLVG</sequence>
<gene>
    <name evidence="3" type="ORF">OEZ85_006626</name>
</gene>
<organism evidence="3 4">
    <name type="scientific">Tetradesmus obliquus</name>
    <name type="common">Green alga</name>
    <name type="synonym">Acutodesmus obliquus</name>
    <dbReference type="NCBI Taxonomy" id="3088"/>
    <lineage>
        <taxon>Eukaryota</taxon>
        <taxon>Viridiplantae</taxon>
        <taxon>Chlorophyta</taxon>
        <taxon>core chlorophytes</taxon>
        <taxon>Chlorophyceae</taxon>
        <taxon>CS clade</taxon>
        <taxon>Sphaeropleales</taxon>
        <taxon>Scenedesmaceae</taxon>
        <taxon>Tetradesmus</taxon>
    </lineage>
</organism>
<keyword evidence="1" id="KW-0175">Coiled coil</keyword>
<protein>
    <submittedName>
        <fullName evidence="3">Uncharacterized protein</fullName>
    </submittedName>
</protein>
<evidence type="ECO:0000313" key="3">
    <source>
        <dbReference type="EMBL" id="WIA13016.1"/>
    </source>
</evidence>
<feature type="compositionally biased region" description="Low complexity" evidence="2">
    <location>
        <begin position="532"/>
        <end position="543"/>
    </location>
</feature>
<reference evidence="3 4" key="1">
    <citation type="submission" date="2023-05" db="EMBL/GenBank/DDBJ databases">
        <title>A 100% complete, gapless, phased diploid assembly of the Scenedesmus obliquus UTEX 3031 genome.</title>
        <authorList>
            <person name="Biondi T.C."/>
            <person name="Hanschen E.R."/>
            <person name="Kwon T."/>
            <person name="Eng W."/>
            <person name="Kruse C.P.S."/>
            <person name="Koehler S.I."/>
            <person name="Kunde Y."/>
            <person name="Gleasner C.D."/>
            <person name="You Mak K.T."/>
            <person name="Polle J."/>
            <person name="Hovde B.T."/>
            <person name="Starkenburg S.R."/>
        </authorList>
    </citation>
    <scope>NUCLEOTIDE SEQUENCE [LARGE SCALE GENOMIC DNA]</scope>
    <source>
        <strain evidence="3 4">DOE0152z</strain>
    </source>
</reference>
<accession>A0ABY8TV65</accession>
<feature type="compositionally biased region" description="Basic residues" evidence="2">
    <location>
        <begin position="544"/>
        <end position="559"/>
    </location>
</feature>
<feature type="compositionally biased region" description="Acidic residues" evidence="2">
    <location>
        <begin position="512"/>
        <end position="521"/>
    </location>
</feature>
<name>A0ABY8TV65_TETOB</name>
<dbReference type="PANTHER" id="PTHR32215:SF0">
    <property type="entry name" value="CILIA- AND FLAGELLA-ASSOCIATED PROTEIN 57"/>
    <property type="match status" value="1"/>
</dbReference>
<evidence type="ECO:0000256" key="1">
    <source>
        <dbReference type="SAM" id="Coils"/>
    </source>
</evidence>
<feature type="region of interest" description="Disordered" evidence="2">
    <location>
        <begin position="314"/>
        <end position="349"/>
    </location>
</feature>
<evidence type="ECO:0000313" key="4">
    <source>
        <dbReference type="Proteomes" id="UP001244341"/>
    </source>
</evidence>
<keyword evidence="4" id="KW-1185">Reference proteome</keyword>